<keyword evidence="4" id="KW-0620">Polyamine biosynthesis</keyword>
<dbReference type="GO" id="GO:0033387">
    <property type="term" value="P:putrescine biosynthetic process from arginine, via ornithine"/>
    <property type="evidence" value="ECO:0007669"/>
    <property type="project" value="TreeGrafter"/>
</dbReference>
<comment type="catalytic activity">
    <reaction evidence="9">
        <text>L-ornithine + H(+) = putrescine + CO2</text>
        <dbReference type="Rhea" id="RHEA:22964"/>
        <dbReference type="ChEBI" id="CHEBI:15378"/>
        <dbReference type="ChEBI" id="CHEBI:16526"/>
        <dbReference type="ChEBI" id="CHEBI:46911"/>
        <dbReference type="ChEBI" id="CHEBI:326268"/>
        <dbReference type="EC" id="4.1.1.17"/>
    </reaction>
</comment>
<dbReference type="GO" id="GO:0004586">
    <property type="term" value="F:ornithine decarboxylase activity"/>
    <property type="evidence" value="ECO:0007669"/>
    <property type="project" value="UniProtKB-EC"/>
</dbReference>
<evidence type="ECO:0000313" key="11">
    <source>
        <dbReference type="EMBL" id="KAK9747080.1"/>
    </source>
</evidence>
<dbReference type="PRINTS" id="PR01182">
    <property type="entry name" value="ORNDCRBXLASE"/>
</dbReference>
<dbReference type="InterPro" id="IPR022653">
    <property type="entry name" value="De-COase2_pyr-phos_BS"/>
</dbReference>
<comment type="pathway">
    <text evidence="6">Amine and polyamine biosynthesis; putrescine biosynthesis via L-ornithine pathway; putrescine from L-ornithine: step 1/1.</text>
</comment>
<dbReference type="PANTHER" id="PTHR11482">
    <property type="entry name" value="ARGININE/DIAMINOPIMELATE/ORNITHINE DECARBOXYLASE"/>
    <property type="match status" value="1"/>
</dbReference>
<dbReference type="Pfam" id="PF02784">
    <property type="entry name" value="Orn_Arg_deC_N"/>
    <property type="match status" value="1"/>
</dbReference>
<name>A0AAW1MH94_POPJA</name>
<evidence type="ECO:0000256" key="5">
    <source>
        <dbReference type="ARBA" id="ARBA00023239"/>
    </source>
</evidence>
<sequence>MKLHDIDDRVHVLDTQTDVWSVIREITGSGLQEDAFYVCDIGDIVRKHKIWTSYMPRVKPHYAVKCNDSLTVLEVLAALGTGFDCASKTEINKVLSLGIEPERIIFANPAKPASHIRHAFATGVDLMTFENA</sequence>
<evidence type="ECO:0000256" key="8">
    <source>
        <dbReference type="ARBA" id="ARBA00046672"/>
    </source>
</evidence>
<gene>
    <name evidence="11" type="ORF">QE152_g5619</name>
</gene>
<dbReference type="InterPro" id="IPR009006">
    <property type="entry name" value="Ala_racemase/Decarboxylase_C"/>
</dbReference>
<dbReference type="EC" id="4.1.1.17" evidence="7"/>
<evidence type="ECO:0000256" key="9">
    <source>
        <dbReference type="ARBA" id="ARBA00049127"/>
    </source>
</evidence>
<dbReference type="PRINTS" id="PR01179">
    <property type="entry name" value="ODADCRBXLASE"/>
</dbReference>
<comment type="caution">
    <text evidence="11">The sequence shown here is derived from an EMBL/GenBank/DDBJ whole genome shotgun (WGS) entry which is preliminary data.</text>
</comment>
<evidence type="ECO:0000256" key="6">
    <source>
        <dbReference type="ARBA" id="ARBA00034115"/>
    </source>
</evidence>
<dbReference type="SUPFAM" id="SSF51419">
    <property type="entry name" value="PLP-binding barrel"/>
    <property type="match status" value="1"/>
</dbReference>
<proteinExistence type="inferred from homology"/>
<evidence type="ECO:0000256" key="3">
    <source>
        <dbReference type="ARBA" id="ARBA00022898"/>
    </source>
</evidence>
<comment type="similarity">
    <text evidence="2">Belongs to the Orn/Lys/Arg decarboxylase class-II family.</text>
</comment>
<dbReference type="EMBL" id="JASPKY010000034">
    <property type="protein sequence ID" value="KAK9747080.1"/>
    <property type="molecule type" value="Genomic_DNA"/>
</dbReference>
<dbReference type="Gene3D" id="3.20.20.10">
    <property type="entry name" value="Alanine racemase"/>
    <property type="match status" value="1"/>
</dbReference>
<dbReference type="InterPro" id="IPR029066">
    <property type="entry name" value="PLP-binding_barrel"/>
</dbReference>
<evidence type="ECO:0000313" key="12">
    <source>
        <dbReference type="Proteomes" id="UP001458880"/>
    </source>
</evidence>
<organism evidence="11 12">
    <name type="scientific">Popillia japonica</name>
    <name type="common">Japanese beetle</name>
    <dbReference type="NCBI Taxonomy" id="7064"/>
    <lineage>
        <taxon>Eukaryota</taxon>
        <taxon>Metazoa</taxon>
        <taxon>Ecdysozoa</taxon>
        <taxon>Arthropoda</taxon>
        <taxon>Hexapoda</taxon>
        <taxon>Insecta</taxon>
        <taxon>Pterygota</taxon>
        <taxon>Neoptera</taxon>
        <taxon>Endopterygota</taxon>
        <taxon>Coleoptera</taxon>
        <taxon>Polyphaga</taxon>
        <taxon>Scarabaeiformia</taxon>
        <taxon>Scarabaeidae</taxon>
        <taxon>Rutelinae</taxon>
        <taxon>Popillia</taxon>
    </lineage>
</organism>
<keyword evidence="3" id="KW-0663">Pyridoxal phosphate</keyword>
<dbReference type="Proteomes" id="UP001458880">
    <property type="component" value="Unassembled WGS sequence"/>
</dbReference>
<evidence type="ECO:0000256" key="2">
    <source>
        <dbReference type="ARBA" id="ARBA00008872"/>
    </source>
</evidence>
<dbReference type="AlphaFoldDB" id="A0AAW1MH94"/>
<comment type="subunit">
    <text evidence="8">Homodimer. Only the dimer is catalytically active, as the active sites are constructed of residues from both monomers.</text>
</comment>
<evidence type="ECO:0000256" key="1">
    <source>
        <dbReference type="ARBA" id="ARBA00001933"/>
    </source>
</evidence>
<comment type="cofactor">
    <cofactor evidence="1">
        <name>pyridoxal 5'-phosphate</name>
        <dbReference type="ChEBI" id="CHEBI:597326"/>
    </cofactor>
</comment>
<dbReference type="Gene3D" id="2.40.37.10">
    <property type="entry name" value="Lyase, Ornithine Decarboxylase, Chain A, domain 1"/>
    <property type="match status" value="1"/>
</dbReference>
<dbReference type="PROSITE" id="PS00878">
    <property type="entry name" value="ODR_DC_2_1"/>
    <property type="match status" value="1"/>
</dbReference>
<dbReference type="GO" id="GO:0005737">
    <property type="term" value="C:cytoplasm"/>
    <property type="evidence" value="ECO:0007669"/>
    <property type="project" value="TreeGrafter"/>
</dbReference>
<protein>
    <recommendedName>
        <fullName evidence="7">ornithine decarboxylase</fullName>
        <ecNumber evidence="7">4.1.1.17</ecNumber>
    </recommendedName>
</protein>
<dbReference type="InterPro" id="IPR022644">
    <property type="entry name" value="De-COase2_N"/>
</dbReference>
<dbReference type="PANTHER" id="PTHR11482:SF6">
    <property type="entry name" value="ORNITHINE DECARBOXYLASE 1-RELATED"/>
    <property type="match status" value="1"/>
</dbReference>
<keyword evidence="12" id="KW-1185">Reference proteome</keyword>
<feature type="domain" description="Orn/DAP/Arg decarboxylase 2 N-terminal" evidence="10">
    <location>
        <begin position="42"/>
        <end position="131"/>
    </location>
</feature>
<evidence type="ECO:0000259" key="10">
    <source>
        <dbReference type="Pfam" id="PF02784"/>
    </source>
</evidence>
<reference evidence="11 12" key="1">
    <citation type="journal article" date="2024" name="BMC Genomics">
        <title>De novo assembly and annotation of Popillia japonica's genome with initial clues to its potential as an invasive pest.</title>
        <authorList>
            <person name="Cucini C."/>
            <person name="Boschi S."/>
            <person name="Funari R."/>
            <person name="Cardaioli E."/>
            <person name="Iannotti N."/>
            <person name="Marturano G."/>
            <person name="Paoli F."/>
            <person name="Bruttini M."/>
            <person name="Carapelli A."/>
            <person name="Frati F."/>
            <person name="Nardi F."/>
        </authorList>
    </citation>
    <scope>NUCLEOTIDE SEQUENCE [LARGE SCALE GENOMIC DNA]</scope>
    <source>
        <strain evidence="11">DMR45628</strain>
    </source>
</reference>
<accession>A0AAW1MH94</accession>
<keyword evidence="5" id="KW-0456">Lyase</keyword>
<dbReference type="InterPro" id="IPR002433">
    <property type="entry name" value="Orn_de-COase"/>
</dbReference>
<evidence type="ECO:0000256" key="7">
    <source>
        <dbReference type="ARBA" id="ARBA00034138"/>
    </source>
</evidence>
<evidence type="ECO:0000256" key="4">
    <source>
        <dbReference type="ARBA" id="ARBA00023115"/>
    </source>
</evidence>
<dbReference type="InterPro" id="IPR000183">
    <property type="entry name" value="Orn/DAP/Arg_de-COase"/>
</dbReference>